<sequence>MDVWGSQSCIGHTVAAGVVTGLVIEEKLPCDGDLLVILGYPALECGTSKLRIGSVGSDKLKVLHAGRSHFFQSPEAAWDWLERNDVEGTPDFLVGEIDRRSQGTAEVHTAARRRIHRRHAGQESRVIVRSDGTLSLEHRRQERKEAKLLCSNCHVGGILSLRVPLCCGQTVSGNEPCRHLNTSLALRLWLVPRTLVLDDSLSCGYSVCAGRTIGVGRVSERCLDLNLAIERERRSPPTSGLQK</sequence>
<keyword evidence="2" id="KW-1185">Reference proteome</keyword>
<name>A0AAV7MFI6_PLEWA</name>
<protein>
    <submittedName>
        <fullName evidence="1">Uncharacterized protein</fullName>
    </submittedName>
</protein>
<proteinExistence type="predicted"/>
<evidence type="ECO:0000313" key="1">
    <source>
        <dbReference type="EMBL" id="KAJ1102297.1"/>
    </source>
</evidence>
<dbReference type="EMBL" id="JANPWB010000014">
    <property type="protein sequence ID" value="KAJ1102297.1"/>
    <property type="molecule type" value="Genomic_DNA"/>
</dbReference>
<dbReference type="Proteomes" id="UP001066276">
    <property type="component" value="Chromosome 10"/>
</dbReference>
<reference evidence="1" key="1">
    <citation type="journal article" date="2022" name="bioRxiv">
        <title>Sequencing and chromosome-scale assembly of the giantPleurodeles waltlgenome.</title>
        <authorList>
            <person name="Brown T."/>
            <person name="Elewa A."/>
            <person name="Iarovenko S."/>
            <person name="Subramanian E."/>
            <person name="Araus A.J."/>
            <person name="Petzold A."/>
            <person name="Susuki M."/>
            <person name="Suzuki K.-i.T."/>
            <person name="Hayashi T."/>
            <person name="Toyoda A."/>
            <person name="Oliveira C."/>
            <person name="Osipova E."/>
            <person name="Leigh N.D."/>
            <person name="Simon A."/>
            <person name="Yun M.H."/>
        </authorList>
    </citation>
    <scope>NUCLEOTIDE SEQUENCE</scope>
    <source>
        <strain evidence="1">20211129_DDA</strain>
        <tissue evidence="1">Liver</tissue>
    </source>
</reference>
<organism evidence="1 2">
    <name type="scientific">Pleurodeles waltl</name>
    <name type="common">Iberian ribbed newt</name>
    <dbReference type="NCBI Taxonomy" id="8319"/>
    <lineage>
        <taxon>Eukaryota</taxon>
        <taxon>Metazoa</taxon>
        <taxon>Chordata</taxon>
        <taxon>Craniata</taxon>
        <taxon>Vertebrata</taxon>
        <taxon>Euteleostomi</taxon>
        <taxon>Amphibia</taxon>
        <taxon>Batrachia</taxon>
        <taxon>Caudata</taxon>
        <taxon>Salamandroidea</taxon>
        <taxon>Salamandridae</taxon>
        <taxon>Pleurodelinae</taxon>
        <taxon>Pleurodeles</taxon>
    </lineage>
</organism>
<dbReference type="AlphaFoldDB" id="A0AAV7MFI6"/>
<accession>A0AAV7MFI6</accession>
<comment type="caution">
    <text evidence="1">The sequence shown here is derived from an EMBL/GenBank/DDBJ whole genome shotgun (WGS) entry which is preliminary data.</text>
</comment>
<evidence type="ECO:0000313" key="2">
    <source>
        <dbReference type="Proteomes" id="UP001066276"/>
    </source>
</evidence>
<gene>
    <name evidence="1" type="ORF">NDU88_007349</name>
</gene>